<accession>A0A0H2R0E4</accession>
<dbReference type="STRING" id="27342.A0A0H2R0E4"/>
<reference evidence="7 8" key="1">
    <citation type="submission" date="2015-04" db="EMBL/GenBank/DDBJ databases">
        <title>Complete genome sequence of Schizopora paradoxa KUC8140, a cosmopolitan wood degrader in East Asia.</title>
        <authorList>
            <consortium name="DOE Joint Genome Institute"/>
            <person name="Min B."/>
            <person name="Park H."/>
            <person name="Jang Y."/>
            <person name="Kim J.-J."/>
            <person name="Kim K.H."/>
            <person name="Pangilinan J."/>
            <person name="Lipzen A."/>
            <person name="Riley R."/>
            <person name="Grigoriev I.V."/>
            <person name="Spatafora J.W."/>
            <person name="Choi I.-G."/>
        </authorList>
    </citation>
    <scope>NUCLEOTIDE SEQUENCE [LARGE SCALE GENOMIC DNA]</scope>
    <source>
        <strain evidence="7 8">KUC8140</strain>
    </source>
</reference>
<keyword evidence="3" id="KW-0862">Zinc</keyword>
<keyword evidence="2 4" id="KW-0863">Zinc-finger</keyword>
<evidence type="ECO:0000313" key="7">
    <source>
        <dbReference type="EMBL" id="KLO05245.1"/>
    </source>
</evidence>
<evidence type="ECO:0000256" key="2">
    <source>
        <dbReference type="ARBA" id="ARBA00022771"/>
    </source>
</evidence>
<feature type="domain" description="MYND-type" evidence="6">
    <location>
        <begin position="542"/>
        <end position="584"/>
    </location>
</feature>
<sequence length="808" mass="91755">MLPTATRGETATVLEGGAWAATQKSLGGFTTSDRSDGYENRNQRRKRKPFAEANVTTISNPRFFQLLYPWLFEAYAKEMTTKRKFSRLGLDLASQLPMHSQDSLAEIAIDVVKNPRKAINLAKNGSQEHSNVIAGAIEQFPSHLRYNALEVLLLNCCKEKWNLVDAEVLVICISSLGEDFDDRGPNPSSKAAKQEGFSRRFAIANKQKLEKMILPRVDALLRMLEGYVRECFRDEHARCSRDGKSFEWSGRVKSFAKCLIVLNSNETLARALFKDPDALLIPIRFWFATVLAFEPGCVNPKVHTALMECYKFGSATHEDFAKLLLKERGGDEYEISTLFVSELRTMIKNLPSSSTFCGVGLVRLNLLLLCGSSASESENFPPLRRAFLNAGAVSAITKGVLAIMRQVKSICAGSAPYEYLMQIKDILSDRDGVRWAKEALAAGLLEILTKSNILTACDCITSCILEDIGSILHPTLTQYLVYHSVVQVAEKAMDMSSDVIGDLGSSPYSDSWTKFRSTLVERSLFMYKLGRKIPSPDRMLHCEYCLKDFHFWQLKKCSECKRTLYCSKACQTLDWRKGEHKRRCEENDSMNYANMQDSSPMRTLERFYMGRLACYDIRRHFSALQQIAKVQFPESEPNELYLMIYYDTVQSTMSISMSELSSLNELADRVRKLDSSEGNELQFFSRLVDVNFYGKDSGISDSFNFLFPRNYYGLPKIRDGFPPGWLVYNHRSDAIYRSQYILEDGCDGSSIRSEPDELDAVLSFMEKGREEDEDDRSYPLNLERIWEKIEDAEKECVLHCPFDGGEIL</sequence>
<feature type="compositionally biased region" description="Basic and acidic residues" evidence="5">
    <location>
        <begin position="33"/>
        <end position="42"/>
    </location>
</feature>
<dbReference type="PROSITE" id="PS50865">
    <property type="entry name" value="ZF_MYND_2"/>
    <property type="match status" value="1"/>
</dbReference>
<dbReference type="GO" id="GO:0008270">
    <property type="term" value="F:zinc ion binding"/>
    <property type="evidence" value="ECO:0007669"/>
    <property type="project" value="UniProtKB-KW"/>
</dbReference>
<dbReference type="OrthoDB" id="3040823at2759"/>
<protein>
    <recommendedName>
        <fullName evidence="6">MYND-type domain-containing protein</fullName>
    </recommendedName>
</protein>
<dbReference type="Proteomes" id="UP000053477">
    <property type="component" value="Unassembled WGS sequence"/>
</dbReference>
<dbReference type="InterPro" id="IPR002893">
    <property type="entry name" value="Znf_MYND"/>
</dbReference>
<organism evidence="7 8">
    <name type="scientific">Schizopora paradoxa</name>
    <dbReference type="NCBI Taxonomy" id="27342"/>
    <lineage>
        <taxon>Eukaryota</taxon>
        <taxon>Fungi</taxon>
        <taxon>Dikarya</taxon>
        <taxon>Basidiomycota</taxon>
        <taxon>Agaricomycotina</taxon>
        <taxon>Agaricomycetes</taxon>
        <taxon>Hymenochaetales</taxon>
        <taxon>Schizoporaceae</taxon>
        <taxon>Schizopora</taxon>
    </lineage>
</organism>
<evidence type="ECO:0000256" key="1">
    <source>
        <dbReference type="ARBA" id="ARBA00022723"/>
    </source>
</evidence>
<proteinExistence type="predicted"/>
<feature type="region of interest" description="Disordered" evidence="5">
    <location>
        <begin position="27"/>
        <end position="47"/>
    </location>
</feature>
<evidence type="ECO:0000256" key="4">
    <source>
        <dbReference type="PROSITE-ProRule" id="PRU00134"/>
    </source>
</evidence>
<dbReference type="SUPFAM" id="SSF144232">
    <property type="entry name" value="HIT/MYND zinc finger-like"/>
    <property type="match status" value="1"/>
</dbReference>
<evidence type="ECO:0000256" key="5">
    <source>
        <dbReference type="SAM" id="MobiDB-lite"/>
    </source>
</evidence>
<gene>
    <name evidence="7" type="ORF">SCHPADRAFT_896412</name>
</gene>
<dbReference type="EMBL" id="KQ086338">
    <property type="protein sequence ID" value="KLO05245.1"/>
    <property type="molecule type" value="Genomic_DNA"/>
</dbReference>
<evidence type="ECO:0000256" key="3">
    <source>
        <dbReference type="ARBA" id="ARBA00022833"/>
    </source>
</evidence>
<keyword evidence="1" id="KW-0479">Metal-binding</keyword>
<dbReference type="InParanoid" id="A0A0H2R0E4"/>
<dbReference type="Pfam" id="PF01753">
    <property type="entry name" value="zf-MYND"/>
    <property type="match status" value="1"/>
</dbReference>
<dbReference type="AlphaFoldDB" id="A0A0H2R0E4"/>
<keyword evidence="8" id="KW-1185">Reference proteome</keyword>
<name>A0A0H2R0E4_9AGAM</name>
<dbReference type="Gene3D" id="6.10.140.2220">
    <property type="match status" value="1"/>
</dbReference>
<evidence type="ECO:0000259" key="6">
    <source>
        <dbReference type="PROSITE" id="PS50865"/>
    </source>
</evidence>
<evidence type="ECO:0000313" key="8">
    <source>
        <dbReference type="Proteomes" id="UP000053477"/>
    </source>
</evidence>